<reference evidence="2 3" key="1">
    <citation type="submission" date="2022-12" db="EMBL/GenBank/DDBJ databases">
        <title>Draft genome sequence of Paenibacillus sp. dW9.</title>
        <authorList>
            <person name="Choi E.-W."/>
            <person name="Kim D.-U."/>
        </authorList>
    </citation>
    <scope>NUCLEOTIDE SEQUENCE [LARGE SCALE GENOMIC DNA]</scope>
    <source>
        <strain evidence="3">dW9</strain>
    </source>
</reference>
<organism evidence="2 3">
    <name type="scientific">Paenibacillus gyeongsangnamensis</name>
    <dbReference type="NCBI Taxonomy" id="3388067"/>
    <lineage>
        <taxon>Bacteria</taxon>
        <taxon>Bacillati</taxon>
        <taxon>Bacillota</taxon>
        <taxon>Bacilli</taxon>
        <taxon>Bacillales</taxon>
        <taxon>Paenibacillaceae</taxon>
        <taxon>Paenibacillus</taxon>
    </lineage>
</organism>
<keyword evidence="1" id="KW-1133">Transmembrane helix</keyword>
<keyword evidence="1" id="KW-0472">Membrane</keyword>
<feature type="transmembrane region" description="Helical" evidence="1">
    <location>
        <begin position="12"/>
        <end position="31"/>
    </location>
</feature>
<evidence type="ECO:0000313" key="3">
    <source>
        <dbReference type="Proteomes" id="UP001527882"/>
    </source>
</evidence>
<protein>
    <submittedName>
        <fullName evidence="2">Uncharacterized protein</fullName>
    </submittedName>
</protein>
<evidence type="ECO:0000313" key="2">
    <source>
        <dbReference type="EMBL" id="MCZ8512759.1"/>
    </source>
</evidence>
<dbReference type="RefSeq" id="WP_269881208.1">
    <property type="nucleotide sequence ID" value="NZ_JAQAGZ010000005.1"/>
</dbReference>
<feature type="transmembrane region" description="Helical" evidence="1">
    <location>
        <begin position="43"/>
        <end position="65"/>
    </location>
</feature>
<proteinExistence type="predicted"/>
<dbReference type="EMBL" id="JAQAGZ010000005">
    <property type="protein sequence ID" value="MCZ8512759.1"/>
    <property type="molecule type" value="Genomic_DNA"/>
</dbReference>
<comment type="caution">
    <text evidence="2">The sequence shown here is derived from an EMBL/GenBank/DDBJ whole genome shotgun (WGS) entry which is preliminary data.</text>
</comment>
<accession>A0ABT4Q7E9</accession>
<evidence type="ECO:0000256" key="1">
    <source>
        <dbReference type="SAM" id="Phobius"/>
    </source>
</evidence>
<keyword evidence="3" id="KW-1185">Reference proteome</keyword>
<dbReference type="PANTHER" id="PTHR32024:SF4">
    <property type="entry name" value="KTR SYSTEM POTASSIUM UPTAKE PROTEIN D"/>
    <property type="match status" value="1"/>
</dbReference>
<keyword evidence="1" id="KW-0812">Transmembrane</keyword>
<dbReference type="PANTHER" id="PTHR32024">
    <property type="entry name" value="TRK SYSTEM POTASSIUM UPTAKE PROTEIN TRKG-RELATED"/>
    <property type="match status" value="1"/>
</dbReference>
<gene>
    <name evidence="2" type="ORF">O9H85_10100</name>
</gene>
<dbReference type="Proteomes" id="UP001527882">
    <property type="component" value="Unassembled WGS sequence"/>
</dbReference>
<name>A0ABT4Q7E9_9BACL</name>
<sequence>MRKAPHKISGARWMMLAYLIAIVLLGWLLMLPVSLRPGVRLSFIDALFTAASAISVTGLTTVGAADTFNGFGTALLMIGFQLGGIGIMSREACTGCSSDSRSAYPRESSSCSIRTATTWPGWFIL</sequence>